<dbReference type="Gene3D" id="3.30.200.20">
    <property type="entry name" value="Phosphorylase Kinase, domain 1"/>
    <property type="match status" value="1"/>
</dbReference>
<keyword evidence="4 9" id="KW-0547">Nucleotide-binding</keyword>
<dbReference type="Pfam" id="PF00069">
    <property type="entry name" value="Pkinase"/>
    <property type="match status" value="1"/>
</dbReference>
<keyword evidence="5 12" id="KW-0418">Kinase</keyword>
<dbReference type="InterPro" id="IPR017441">
    <property type="entry name" value="Protein_kinase_ATP_BS"/>
</dbReference>
<evidence type="ECO:0000256" key="7">
    <source>
        <dbReference type="ARBA" id="ARBA00047899"/>
    </source>
</evidence>
<feature type="domain" description="Protein kinase" evidence="11">
    <location>
        <begin position="47"/>
        <end position="318"/>
    </location>
</feature>
<name>A0A9X5E989_9CYAN</name>
<proteinExistence type="predicted"/>
<dbReference type="SUPFAM" id="SSF56112">
    <property type="entry name" value="Protein kinase-like (PK-like)"/>
    <property type="match status" value="1"/>
</dbReference>
<dbReference type="GO" id="GO:0005524">
    <property type="term" value="F:ATP binding"/>
    <property type="evidence" value="ECO:0007669"/>
    <property type="project" value="UniProtKB-UniRule"/>
</dbReference>
<evidence type="ECO:0000256" key="2">
    <source>
        <dbReference type="ARBA" id="ARBA00022527"/>
    </source>
</evidence>
<dbReference type="PANTHER" id="PTHR24363">
    <property type="entry name" value="SERINE/THREONINE PROTEIN KINASE"/>
    <property type="match status" value="1"/>
</dbReference>
<gene>
    <name evidence="12" type="ORF">QH73_0023590</name>
</gene>
<organism evidence="12 13">
    <name type="scientific">Scytonema millei VB511283</name>
    <dbReference type="NCBI Taxonomy" id="1245923"/>
    <lineage>
        <taxon>Bacteria</taxon>
        <taxon>Bacillati</taxon>
        <taxon>Cyanobacteriota</taxon>
        <taxon>Cyanophyceae</taxon>
        <taxon>Nostocales</taxon>
        <taxon>Scytonemataceae</taxon>
        <taxon>Scytonema</taxon>
    </lineage>
</organism>
<dbReference type="SMART" id="SM00220">
    <property type="entry name" value="S_TKc"/>
    <property type="match status" value="1"/>
</dbReference>
<protein>
    <recommendedName>
        <fullName evidence="1">non-specific serine/threonine protein kinase</fullName>
        <ecNumber evidence="1">2.7.11.1</ecNumber>
    </recommendedName>
</protein>
<dbReference type="Gene3D" id="1.10.510.10">
    <property type="entry name" value="Transferase(Phosphotransferase) domain 1"/>
    <property type="match status" value="1"/>
</dbReference>
<evidence type="ECO:0000259" key="11">
    <source>
        <dbReference type="PROSITE" id="PS50011"/>
    </source>
</evidence>
<comment type="caution">
    <text evidence="12">The sequence shown here is derived from an EMBL/GenBank/DDBJ whole genome shotgun (WGS) entry which is preliminary data.</text>
</comment>
<dbReference type="CDD" id="cd14014">
    <property type="entry name" value="STKc_PknB_like"/>
    <property type="match status" value="1"/>
</dbReference>
<keyword evidence="10" id="KW-1133">Transmembrane helix</keyword>
<dbReference type="InterPro" id="IPR000719">
    <property type="entry name" value="Prot_kinase_dom"/>
</dbReference>
<dbReference type="NCBIfam" id="NF045510">
    <property type="entry name" value="4Cys_prefix_kin"/>
    <property type="match status" value="1"/>
</dbReference>
<accession>A0A9X5E989</accession>
<feature type="transmembrane region" description="Helical" evidence="10">
    <location>
        <begin position="417"/>
        <end position="442"/>
    </location>
</feature>
<evidence type="ECO:0000313" key="12">
    <source>
        <dbReference type="EMBL" id="NHC37582.1"/>
    </source>
</evidence>
<evidence type="ECO:0000256" key="10">
    <source>
        <dbReference type="SAM" id="Phobius"/>
    </source>
</evidence>
<evidence type="ECO:0000256" key="5">
    <source>
        <dbReference type="ARBA" id="ARBA00022777"/>
    </source>
</evidence>
<reference evidence="12 13" key="1">
    <citation type="journal article" date="2015" name="Genome Announc.">
        <title>Draft Genome Sequence of the Terrestrial Cyanobacterium Scytonema millei VB511283, Isolated from Eastern India.</title>
        <authorList>
            <person name="Sen D."/>
            <person name="Chandrababunaidu M.M."/>
            <person name="Singh D."/>
            <person name="Sanghi N."/>
            <person name="Ghorai A."/>
            <person name="Mishra G.P."/>
            <person name="Madduluri M."/>
            <person name="Adhikary S.P."/>
            <person name="Tripathy S."/>
        </authorList>
    </citation>
    <scope>NUCLEOTIDE SEQUENCE [LARGE SCALE GENOMIC DNA]</scope>
    <source>
        <strain evidence="12 13">VB511283</strain>
    </source>
</reference>
<sequence length="449" mass="49323">MEVFCTRLGCPRPLNHFADLDNSAILKTTEQKYCTCCGMPLILQGRYLPVKLLGQGGFGAAFLARDRYTPGMRQCVVKQFKPSGDLSATQLMTAQTLFEREAVALEQLGDRHDQIPDLLAFFELSVPSWQPNKHERFFYLVQEFIDGETLEAELESQGRFSESQVLQLLYAILPVLQFVHEQKAIHRDIKPSNIIRDRHGKLYLLDFGAVKQVTSQAGGAQSASTGIYSMGFAPPEQVSGGEVYPSTDLYALAVTAVNLLTGKKPTDLYDAGRNQWHWRMHVEVSNGLASILTKMLSAQPQQRYQSAAEVLTALHQLDRPTPTPPTPPSITRRPSFPLWEVLAGAAFSGFEGALLAIALSSLFPTPAIGWAIAALILSALVFALSRRWIEKVDLLIISVISSVTVVLIPALHANLNVSSILVLAIGGGLIAVALTALFKIIYQLLDRIL</sequence>
<keyword evidence="6 9" id="KW-0067">ATP-binding</keyword>
<dbReference type="PROSITE" id="PS50011">
    <property type="entry name" value="PROTEIN_KINASE_DOM"/>
    <property type="match status" value="1"/>
</dbReference>
<dbReference type="Proteomes" id="UP000031532">
    <property type="component" value="Unassembled WGS sequence"/>
</dbReference>
<evidence type="ECO:0000256" key="6">
    <source>
        <dbReference type="ARBA" id="ARBA00022840"/>
    </source>
</evidence>
<evidence type="ECO:0000256" key="1">
    <source>
        <dbReference type="ARBA" id="ARBA00012513"/>
    </source>
</evidence>
<dbReference type="PANTHER" id="PTHR24363:SF0">
    <property type="entry name" value="SERINE_THREONINE KINASE LIKE DOMAIN CONTAINING 1"/>
    <property type="match status" value="1"/>
</dbReference>
<feature type="binding site" evidence="9">
    <location>
        <position position="78"/>
    </location>
    <ligand>
        <name>ATP</name>
        <dbReference type="ChEBI" id="CHEBI:30616"/>
    </ligand>
</feature>
<keyword evidence="10" id="KW-0472">Membrane</keyword>
<feature type="transmembrane region" description="Helical" evidence="10">
    <location>
        <begin position="367"/>
        <end position="385"/>
    </location>
</feature>
<evidence type="ECO:0000256" key="8">
    <source>
        <dbReference type="ARBA" id="ARBA00048679"/>
    </source>
</evidence>
<keyword evidence="10" id="KW-0812">Transmembrane</keyword>
<dbReference type="RefSeq" id="WP_039713531.1">
    <property type="nucleotide sequence ID" value="NZ_JTJC03000009.1"/>
</dbReference>
<dbReference type="OrthoDB" id="437733at2"/>
<evidence type="ECO:0000313" key="13">
    <source>
        <dbReference type="Proteomes" id="UP000031532"/>
    </source>
</evidence>
<dbReference type="PROSITE" id="PS00107">
    <property type="entry name" value="PROTEIN_KINASE_ATP"/>
    <property type="match status" value="1"/>
</dbReference>
<comment type="catalytic activity">
    <reaction evidence="7">
        <text>L-threonyl-[protein] + ATP = O-phospho-L-threonyl-[protein] + ADP + H(+)</text>
        <dbReference type="Rhea" id="RHEA:46608"/>
        <dbReference type="Rhea" id="RHEA-COMP:11060"/>
        <dbReference type="Rhea" id="RHEA-COMP:11605"/>
        <dbReference type="ChEBI" id="CHEBI:15378"/>
        <dbReference type="ChEBI" id="CHEBI:30013"/>
        <dbReference type="ChEBI" id="CHEBI:30616"/>
        <dbReference type="ChEBI" id="CHEBI:61977"/>
        <dbReference type="ChEBI" id="CHEBI:456216"/>
        <dbReference type="EC" id="2.7.11.1"/>
    </reaction>
</comment>
<evidence type="ECO:0000256" key="4">
    <source>
        <dbReference type="ARBA" id="ARBA00022741"/>
    </source>
</evidence>
<keyword evidence="13" id="KW-1185">Reference proteome</keyword>
<dbReference type="GO" id="GO:0004674">
    <property type="term" value="F:protein serine/threonine kinase activity"/>
    <property type="evidence" value="ECO:0007669"/>
    <property type="project" value="UniProtKB-KW"/>
</dbReference>
<keyword evidence="2 12" id="KW-0723">Serine/threonine-protein kinase</keyword>
<dbReference type="InterPro" id="IPR011009">
    <property type="entry name" value="Kinase-like_dom_sf"/>
</dbReference>
<feature type="transmembrane region" description="Helical" evidence="10">
    <location>
        <begin position="392"/>
        <end position="411"/>
    </location>
</feature>
<comment type="catalytic activity">
    <reaction evidence="8">
        <text>L-seryl-[protein] + ATP = O-phospho-L-seryl-[protein] + ADP + H(+)</text>
        <dbReference type="Rhea" id="RHEA:17989"/>
        <dbReference type="Rhea" id="RHEA-COMP:9863"/>
        <dbReference type="Rhea" id="RHEA-COMP:11604"/>
        <dbReference type="ChEBI" id="CHEBI:15378"/>
        <dbReference type="ChEBI" id="CHEBI:29999"/>
        <dbReference type="ChEBI" id="CHEBI:30616"/>
        <dbReference type="ChEBI" id="CHEBI:83421"/>
        <dbReference type="ChEBI" id="CHEBI:456216"/>
        <dbReference type="EC" id="2.7.11.1"/>
    </reaction>
</comment>
<evidence type="ECO:0000256" key="9">
    <source>
        <dbReference type="PROSITE-ProRule" id="PRU10141"/>
    </source>
</evidence>
<dbReference type="EC" id="2.7.11.1" evidence="1"/>
<evidence type="ECO:0000256" key="3">
    <source>
        <dbReference type="ARBA" id="ARBA00022679"/>
    </source>
</evidence>
<dbReference type="AlphaFoldDB" id="A0A9X5E989"/>
<keyword evidence="3" id="KW-0808">Transferase</keyword>
<dbReference type="EMBL" id="JTJC03000009">
    <property type="protein sequence ID" value="NHC37582.1"/>
    <property type="molecule type" value="Genomic_DNA"/>
</dbReference>